<evidence type="ECO:0000256" key="11">
    <source>
        <dbReference type="PROSITE-ProRule" id="PRU00560"/>
    </source>
</evidence>
<evidence type="ECO:0000256" key="1">
    <source>
        <dbReference type="ARBA" id="ARBA00009922"/>
    </source>
</evidence>
<protein>
    <recommendedName>
        <fullName evidence="9">DNA 3'-5' helicase</fullName>
        <ecNumber evidence="9">5.6.2.4</ecNumber>
    </recommendedName>
</protein>
<reference evidence="14" key="2">
    <citation type="journal article" date="2021" name="PeerJ">
        <title>Extensive microbial diversity within the chicken gut microbiome revealed by metagenomics and culture.</title>
        <authorList>
            <person name="Gilroy R."/>
            <person name="Ravi A."/>
            <person name="Getino M."/>
            <person name="Pursley I."/>
            <person name="Horton D.L."/>
            <person name="Alikhan N.F."/>
            <person name="Baker D."/>
            <person name="Gharbi K."/>
            <person name="Hall N."/>
            <person name="Watson M."/>
            <person name="Adriaenssens E.M."/>
            <person name="Foster-Nyarko E."/>
            <person name="Jarju S."/>
            <person name="Secka A."/>
            <person name="Antonio M."/>
            <person name="Oren A."/>
            <person name="Chaudhuri R.R."/>
            <person name="La Ragione R."/>
            <person name="Hildebrand F."/>
            <person name="Pallen M.J."/>
        </authorList>
    </citation>
    <scope>NUCLEOTIDE SEQUENCE</scope>
    <source>
        <strain evidence="14">ChiBcec7-5410</strain>
    </source>
</reference>
<keyword evidence="6" id="KW-0238">DNA-binding</keyword>
<reference evidence="14" key="1">
    <citation type="submission" date="2020-10" db="EMBL/GenBank/DDBJ databases">
        <authorList>
            <person name="Gilroy R."/>
        </authorList>
    </citation>
    <scope>NUCLEOTIDE SEQUENCE</scope>
    <source>
        <strain evidence="14">ChiBcec7-5410</strain>
    </source>
</reference>
<comment type="catalytic activity">
    <reaction evidence="8">
        <text>Couples ATP hydrolysis with the unwinding of duplex DNA by translocating in the 3'-5' direction.</text>
        <dbReference type="EC" id="5.6.2.4"/>
    </reaction>
</comment>
<dbReference type="Gene3D" id="1.10.486.10">
    <property type="entry name" value="PCRA, domain 4"/>
    <property type="match status" value="1"/>
</dbReference>
<evidence type="ECO:0000259" key="13">
    <source>
        <dbReference type="PROSITE" id="PS51217"/>
    </source>
</evidence>
<evidence type="ECO:0000256" key="4">
    <source>
        <dbReference type="ARBA" id="ARBA00022806"/>
    </source>
</evidence>
<dbReference type="Pfam" id="PF00580">
    <property type="entry name" value="UvrD-helicase"/>
    <property type="match status" value="1"/>
</dbReference>
<evidence type="ECO:0000256" key="7">
    <source>
        <dbReference type="ARBA" id="ARBA00023235"/>
    </source>
</evidence>
<keyword evidence="3 11" id="KW-0378">Hydrolase</keyword>
<keyword evidence="7" id="KW-0413">Isomerase</keyword>
<dbReference type="GO" id="GO:0043138">
    <property type="term" value="F:3'-5' DNA helicase activity"/>
    <property type="evidence" value="ECO:0007669"/>
    <property type="project" value="UniProtKB-EC"/>
</dbReference>
<dbReference type="AlphaFoldDB" id="A0A9D1H892"/>
<comment type="similarity">
    <text evidence="1">Belongs to the helicase family. UvrD subfamily.</text>
</comment>
<proteinExistence type="inferred from homology"/>
<dbReference type="CDD" id="cd17932">
    <property type="entry name" value="DEXQc_UvrD"/>
    <property type="match status" value="1"/>
</dbReference>
<feature type="binding site" evidence="11">
    <location>
        <begin position="3"/>
        <end position="10"/>
    </location>
    <ligand>
        <name>ATP</name>
        <dbReference type="ChEBI" id="CHEBI:30616"/>
    </ligand>
</feature>
<feature type="domain" description="UvrD-like helicase C-terminal" evidence="13">
    <location>
        <begin position="265"/>
        <end position="515"/>
    </location>
</feature>
<comment type="catalytic activity">
    <reaction evidence="10">
        <text>ATP + H2O = ADP + phosphate + H(+)</text>
        <dbReference type="Rhea" id="RHEA:13065"/>
        <dbReference type="ChEBI" id="CHEBI:15377"/>
        <dbReference type="ChEBI" id="CHEBI:15378"/>
        <dbReference type="ChEBI" id="CHEBI:30616"/>
        <dbReference type="ChEBI" id="CHEBI:43474"/>
        <dbReference type="ChEBI" id="CHEBI:456216"/>
        <dbReference type="EC" id="5.6.2.4"/>
    </reaction>
</comment>
<dbReference type="EC" id="5.6.2.4" evidence="9"/>
<evidence type="ECO:0000256" key="8">
    <source>
        <dbReference type="ARBA" id="ARBA00034617"/>
    </source>
</evidence>
<dbReference type="SUPFAM" id="SSF52540">
    <property type="entry name" value="P-loop containing nucleoside triphosphate hydrolases"/>
    <property type="match status" value="1"/>
</dbReference>
<evidence type="ECO:0000256" key="9">
    <source>
        <dbReference type="ARBA" id="ARBA00034808"/>
    </source>
</evidence>
<evidence type="ECO:0000256" key="5">
    <source>
        <dbReference type="ARBA" id="ARBA00022840"/>
    </source>
</evidence>
<organism evidence="14 15">
    <name type="scientific">Candidatus Faecivivens stercoripullorum</name>
    <dbReference type="NCBI Taxonomy" id="2840805"/>
    <lineage>
        <taxon>Bacteria</taxon>
        <taxon>Bacillati</taxon>
        <taxon>Bacillota</taxon>
        <taxon>Clostridia</taxon>
        <taxon>Eubacteriales</taxon>
        <taxon>Oscillospiraceae</taxon>
        <taxon>Oscillospiraceae incertae sedis</taxon>
        <taxon>Candidatus Faecivivens</taxon>
    </lineage>
</organism>
<dbReference type="InterPro" id="IPR000212">
    <property type="entry name" value="DNA_helicase_UvrD/REP"/>
</dbReference>
<dbReference type="GO" id="GO:0005524">
    <property type="term" value="F:ATP binding"/>
    <property type="evidence" value="ECO:0007669"/>
    <property type="project" value="UniProtKB-UniRule"/>
</dbReference>
<comment type="caution">
    <text evidence="14">The sequence shown here is derived from an EMBL/GenBank/DDBJ whole genome shotgun (WGS) entry which is preliminary data.</text>
</comment>
<dbReference type="GO" id="GO:0000725">
    <property type="term" value="P:recombinational repair"/>
    <property type="evidence" value="ECO:0007669"/>
    <property type="project" value="TreeGrafter"/>
</dbReference>
<dbReference type="InterPro" id="IPR014017">
    <property type="entry name" value="DNA_helicase_UvrD-like_C"/>
</dbReference>
<dbReference type="PROSITE" id="PS51198">
    <property type="entry name" value="UVRD_HELICASE_ATP_BIND"/>
    <property type="match status" value="1"/>
</dbReference>
<evidence type="ECO:0000256" key="6">
    <source>
        <dbReference type="ARBA" id="ARBA00023125"/>
    </source>
</evidence>
<evidence type="ECO:0000256" key="10">
    <source>
        <dbReference type="ARBA" id="ARBA00048988"/>
    </source>
</evidence>
<dbReference type="GO" id="GO:0016787">
    <property type="term" value="F:hydrolase activity"/>
    <property type="evidence" value="ECO:0007669"/>
    <property type="project" value="UniProtKB-UniRule"/>
</dbReference>
<gene>
    <name evidence="14" type="ORF">IAC43_06670</name>
</gene>
<dbReference type="EMBL" id="DVLW01000182">
    <property type="protein sequence ID" value="HIT94852.1"/>
    <property type="molecule type" value="Genomic_DNA"/>
</dbReference>
<sequence length="665" mass="74675">MLAVPGSGKTTVLVARVAAQILSGIPAGKILNLTFSRESARDMGERFVKLFPEMELPRFSTIHSLCYSVLSSYAAQNGRIVPTLTGSDGAPTSSQLLREALSRLKNRENAGFIDDEDITDALAAIGLCKNRMLSRKEMGDISCAISGLAELYDAYEAVKSEKGLMDYDDILLYALTFLRKLPDIRTRFQSRYSHINVDEAQDISKVQLEIIRLLTPQGKRLFMVGDEDQSIYGFRGAFPEGILSFEKLFPGGTVCRMEDNFRSRPEILTLCDKFIRLNRERYEKSIRPARESRPNAIIPFRPSNPDRAMERILQSVEALRPGEHLGILYRNNLSAFPVTDLLRTAEVPFTITSSSIRLIRYHVRSVMDIMMLAEHPTDRKRLASLGKLDLDETIRKQLLALPEIQDYPLLLSRSDDEKSRKLGQILREIKGLSPVDALAVICRELKTGKFFLAKVLGDEDPAAALRSSIFRQFTRRTQTIDQLENKILELEEYIKNPPRPANAQVHLSTIHSSKGLEYDHLIILDCCDGILPARNTSGTPPEQARRAMNEEVRLFYVAATRARETLTLFYPASSEKALAPSRFLSSFLNPPAEDEPAQGKTKTGFVPGERIIHRQFGEGCITAISGDIMTINFDNGKTRSLSIGLCLRKKLIVFQNTAENSKSRR</sequence>
<name>A0A9D1H892_9FIRM</name>
<dbReference type="Gene3D" id="3.40.50.300">
    <property type="entry name" value="P-loop containing nucleotide triphosphate hydrolases"/>
    <property type="match status" value="2"/>
</dbReference>
<dbReference type="InterPro" id="IPR027417">
    <property type="entry name" value="P-loop_NTPase"/>
</dbReference>
<dbReference type="GO" id="GO:0003677">
    <property type="term" value="F:DNA binding"/>
    <property type="evidence" value="ECO:0007669"/>
    <property type="project" value="UniProtKB-KW"/>
</dbReference>
<keyword evidence="5 11" id="KW-0067">ATP-binding</keyword>
<dbReference type="PANTHER" id="PTHR11070:SF2">
    <property type="entry name" value="ATP-DEPENDENT DNA HELICASE SRS2"/>
    <property type="match status" value="1"/>
</dbReference>
<dbReference type="InterPro" id="IPR014016">
    <property type="entry name" value="UvrD-like_ATP-bd"/>
</dbReference>
<dbReference type="Pfam" id="PF13361">
    <property type="entry name" value="UvrD_C"/>
    <property type="match status" value="1"/>
</dbReference>
<keyword evidence="2 11" id="KW-0547">Nucleotide-binding</keyword>
<dbReference type="PANTHER" id="PTHR11070">
    <property type="entry name" value="UVRD / RECB / PCRA DNA HELICASE FAMILY MEMBER"/>
    <property type="match status" value="1"/>
</dbReference>
<dbReference type="Gene3D" id="1.10.10.160">
    <property type="match status" value="1"/>
</dbReference>
<dbReference type="PROSITE" id="PS51217">
    <property type="entry name" value="UVRD_HELICASE_CTER"/>
    <property type="match status" value="1"/>
</dbReference>
<evidence type="ECO:0000259" key="12">
    <source>
        <dbReference type="PROSITE" id="PS51198"/>
    </source>
</evidence>
<dbReference type="InterPro" id="IPR013986">
    <property type="entry name" value="DExx_box_DNA_helicase_dom_sf"/>
</dbReference>
<evidence type="ECO:0000256" key="2">
    <source>
        <dbReference type="ARBA" id="ARBA00022741"/>
    </source>
</evidence>
<evidence type="ECO:0000256" key="3">
    <source>
        <dbReference type="ARBA" id="ARBA00022801"/>
    </source>
</evidence>
<feature type="domain" description="UvrD-like helicase ATP-binding" evidence="12">
    <location>
        <begin position="1"/>
        <end position="264"/>
    </location>
</feature>
<evidence type="ECO:0000313" key="14">
    <source>
        <dbReference type="EMBL" id="HIT94852.1"/>
    </source>
</evidence>
<accession>A0A9D1H892</accession>
<keyword evidence="4 11" id="KW-0347">Helicase</keyword>
<evidence type="ECO:0000313" key="15">
    <source>
        <dbReference type="Proteomes" id="UP000824160"/>
    </source>
</evidence>
<dbReference type="Proteomes" id="UP000824160">
    <property type="component" value="Unassembled WGS sequence"/>
</dbReference>